<dbReference type="Gene3D" id="3.40.640.10">
    <property type="entry name" value="Type I PLP-dependent aspartate aminotransferase-like (Major domain)"/>
    <property type="match status" value="1"/>
</dbReference>
<evidence type="ECO:0000313" key="3">
    <source>
        <dbReference type="EMBL" id="KAJ3574739.1"/>
    </source>
</evidence>
<gene>
    <name evidence="3" type="ORF">NPX13_g4267</name>
</gene>
<reference evidence="3" key="1">
    <citation type="submission" date="2022-07" db="EMBL/GenBank/DDBJ databases">
        <title>Genome Sequence of Xylaria arbuscula.</title>
        <authorList>
            <person name="Buettner E."/>
        </authorList>
    </citation>
    <scope>NUCLEOTIDE SEQUENCE</scope>
    <source>
        <strain evidence="3">VT107</strain>
    </source>
</reference>
<dbReference type="VEuPathDB" id="FungiDB:F4678DRAFT_255048"/>
<name>A0A9W8NG68_9PEZI</name>
<proteinExistence type="predicted"/>
<comment type="caution">
    <text evidence="3">The sequence shown here is derived from an EMBL/GenBank/DDBJ whole genome shotgun (WGS) entry which is preliminary data.</text>
</comment>
<dbReference type="InterPro" id="IPR000192">
    <property type="entry name" value="Aminotrans_V_dom"/>
</dbReference>
<keyword evidence="1" id="KW-0663">Pyridoxal phosphate</keyword>
<dbReference type="EMBL" id="JANPWZ010000591">
    <property type="protein sequence ID" value="KAJ3574739.1"/>
    <property type="molecule type" value="Genomic_DNA"/>
</dbReference>
<evidence type="ECO:0000259" key="2">
    <source>
        <dbReference type="Pfam" id="PF00266"/>
    </source>
</evidence>
<keyword evidence="4" id="KW-1185">Reference proteome</keyword>
<evidence type="ECO:0000313" key="4">
    <source>
        <dbReference type="Proteomes" id="UP001148614"/>
    </source>
</evidence>
<sequence length="508" mass="56604">MRTQATAKPALLCQRDAKAPSHFFGDLPQITPIGSGTGLFLIIQYIQKAGYTVVCTEAQQAVFASAGALHRVSVSDANSKMDRKRVEFGKRMLQHFDFDPEYRNLNHASFGVAPREIRKHMQHHRDLCESRPDSYVRYEYPAILDENRVAMAKFVNAPVDTIVFVPNATTGIDTVFRNLTWDADGKDEIIYFSTIYGACAKIIDYVVDNSSGKVSSRGIPLSYPCEDEDIIQAFHSALEDCKNAGKRAKICLFDTVSSLPGICFPYKAITKGCRAAGVLSLVDGAQSVGQTPIDLNSLDPDFFVSNCHKWLFVPRSCAVFYVPLRNQHMITSSLPTSHGYISKSGSRFNPLPPSRKPAFVNNFEFVGTLDTSAYICVKEAIEWRERVLGGEEEIFNYCHNLARSGGGEVASILGTEVMENAANTLSKCAMINVALPLDAEHTSIVTQHWIMKTLVEEYKTFIPLIAHRGRIWARMSAQVYTDMDDFNWAGHQLLELCNRVKRGDTNAQ</sequence>
<dbReference type="PANTHER" id="PTHR43092:SF2">
    <property type="entry name" value="HERCYNYLCYSTEINE SULFOXIDE LYASE"/>
    <property type="match status" value="1"/>
</dbReference>
<organism evidence="3 4">
    <name type="scientific">Xylaria arbuscula</name>
    <dbReference type="NCBI Taxonomy" id="114810"/>
    <lineage>
        <taxon>Eukaryota</taxon>
        <taxon>Fungi</taxon>
        <taxon>Dikarya</taxon>
        <taxon>Ascomycota</taxon>
        <taxon>Pezizomycotina</taxon>
        <taxon>Sordariomycetes</taxon>
        <taxon>Xylariomycetidae</taxon>
        <taxon>Xylariales</taxon>
        <taxon>Xylariaceae</taxon>
        <taxon>Xylaria</taxon>
    </lineage>
</organism>
<dbReference type="SUPFAM" id="SSF53383">
    <property type="entry name" value="PLP-dependent transferases"/>
    <property type="match status" value="1"/>
</dbReference>
<dbReference type="AlphaFoldDB" id="A0A9W8NG68"/>
<dbReference type="InterPro" id="IPR015424">
    <property type="entry name" value="PyrdxlP-dep_Trfase"/>
</dbReference>
<evidence type="ECO:0000256" key="1">
    <source>
        <dbReference type="ARBA" id="ARBA00022898"/>
    </source>
</evidence>
<feature type="domain" description="Aminotransferase class V" evidence="2">
    <location>
        <begin position="142"/>
        <end position="433"/>
    </location>
</feature>
<protein>
    <recommendedName>
        <fullName evidence="2">Aminotransferase class V domain-containing protein</fullName>
    </recommendedName>
</protein>
<dbReference type="Gene3D" id="3.90.1150.10">
    <property type="entry name" value="Aspartate Aminotransferase, domain 1"/>
    <property type="match status" value="1"/>
</dbReference>
<dbReference type="Proteomes" id="UP001148614">
    <property type="component" value="Unassembled WGS sequence"/>
</dbReference>
<dbReference type="PANTHER" id="PTHR43092">
    <property type="entry name" value="L-CYSTEINE DESULFHYDRASE"/>
    <property type="match status" value="1"/>
</dbReference>
<accession>A0A9W8NG68</accession>
<dbReference type="Pfam" id="PF00266">
    <property type="entry name" value="Aminotran_5"/>
    <property type="match status" value="1"/>
</dbReference>
<dbReference type="InterPro" id="IPR015422">
    <property type="entry name" value="PyrdxlP-dep_Trfase_small"/>
</dbReference>
<dbReference type="InterPro" id="IPR015421">
    <property type="entry name" value="PyrdxlP-dep_Trfase_major"/>
</dbReference>